<comment type="caution">
    <text evidence="2">The sequence shown here is derived from an EMBL/GenBank/DDBJ whole genome shotgun (WGS) entry which is preliminary data.</text>
</comment>
<evidence type="ECO:0000313" key="3">
    <source>
        <dbReference type="Proteomes" id="UP001370490"/>
    </source>
</evidence>
<feature type="domain" description="GTPase HflX N-terminal" evidence="1">
    <location>
        <begin position="40"/>
        <end position="80"/>
    </location>
</feature>
<dbReference type="Gene3D" id="3.40.50.11060">
    <property type="entry name" value="GTPase HflX, N-terminal domain"/>
    <property type="match status" value="1"/>
</dbReference>
<dbReference type="EMBL" id="JBAMMX010000005">
    <property type="protein sequence ID" value="KAK6939425.1"/>
    <property type="molecule type" value="Genomic_DNA"/>
</dbReference>
<evidence type="ECO:0000259" key="1">
    <source>
        <dbReference type="Pfam" id="PF13167"/>
    </source>
</evidence>
<dbReference type="Proteomes" id="UP001370490">
    <property type="component" value="Unassembled WGS sequence"/>
</dbReference>
<sequence>MASRTLNPMRKPLVRSRRELRRRRMKTRRVLTTDSSFVMEKRLATPNPRTYIGSGKVAEIKHAIHVLDVETVIFDDKLSPGLKTVNDFGHGWISRNSGRESQLTKLSFGFEADLPDQGRGYISRGEGEEDNAKRMGRTDWVGRGCSIVAAMDFSGGQLRHAQERNR</sequence>
<gene>
    <name evidence="2" type="ORF">RJ641_028956</name>
</gene>
<dbReference type="InterPro" id="IPR025121">
    <property type="entry name" value="GTPase_HflX_N"/>
</dbReference>
<name>A0AAN8VSJ9_9MAGN</name>
<dbReference type="AlphaFoldDB" id="A0AAN8VSJ9"/>
<dbReference type="Pfam" id="PF13167">
    <property type="entry name" value="GTP-bdg_N"/>
    <property type="match status" value="1"/>
</dbReference>
<reference evidence="2 3" key="1">
    <citation type="submission" date="2023-12" db="EMBL/GenBank/DDBJ databases">
        <title>A high-quality genome assembly for Dillenia turbinata (Dilleniales).</title>
        <authorList>
            <person name="Chanderbali A."/>
        </authorList>
    </citation>
    <scope>NUCLEOTIDE SEQUENCE [LARGE SCALE GENOMIC DNA]</scope>
    <source>
        <strain evidence="2">LSX21</strain>
        <tissue evidence="2">Leaf</tissue>
    </source>
</reference>
<evidence type="ECO:0000313" key="2">
    <source>
        <dbReference type="EMBL" id="KAK6939425.1"/>
    </source>
</evidence>
<keyword evidence="3" id="KW-1185">Reference proteome</keyword>
<dbReference type="InterPro" id="IPR042108">
    <property type="entry name" value="GTPase_HflX_N_sf"/>
</dbReference>
<protein>
    <submittedName>
        <fullName evidence="2">GTPase HflX, N-terminal</fullName>
    </submittedName>
</protein>
<proteinExistence type="predicted"/>
<accession>A0AAN8VSJ9</accession>
<organism evidence="2 3">
    <name type="scientific">Dillenia turbinata</name>
    <dbReference type="NCBI Taxonomy" id="194707"/>
    <lineage>
        <taxon>Eukaryota</taxon>
        <taxon>Viridiplantae</taxon>
        <taxon>Streptophyta</taxon>
        <taxon>Embryophyta</taxon>
        <taxon>Tracheophyta</taxon>
        <taxon>Spermatophyta</taxon>
        <taxon>Magnoliopsida</taxon>
        <taxon>eudicotyledons</taxon>
        <taxon>Gunneridae</taxon>
        <taxon>Pentapetalae</taxon>
        <taxon>Dilleniales</taxon>
        <taxon>Dilleniaceae</taxon>
        <taxon>Dillenia</taxon>
    </lineage>
</organism>